<dbReference type="InterPro" id="IPR003170">
    <property type="entry name" value="MurB"/>
</dbReference>
<dbReference type="GO" id="GO:0051301">
    <property type="term" value="P:cell division"/>
    <property type="evidence" value="ECO:0007669"/>
    <property type="project" value="UniProtKB-KW"/>
</dbReference>
<dbReference type="GO" id="GO:0071949">
    <property type="term" value="F:FAD binding"/>
    <property type="evidence" value="ECO:0007669"/>
    <property type="project" value="InterPro"/>
</dbReference>
<evidence type="ECO:0000256" key="1">
    <source>
        <dbReference type="ARBA" id="ARBA00001974"/>
    </source>
</evidence>
<evidence type="ECO:0000256" key="8">
    <source>
        <dbReference type="ARBA" id="ARBA00022618"/>
    </source>
</evidence>
<dbReference type="GO" id="GO:0008360">
    <property type="term" value="P:regulation of cell shape"/>
    <property type="evidence" value="ECO:0007669"/>
    <property type="project" value="UniProtKB-KW"/>
</dbReference>
<dbReference type="InterPro" id="IPR016167">
    <property type="entry name" value="FAD-bd_PCMH_sub1"/>
</dbReference>
<keyword evidence="16 19" id="KW-0961">Cell wall biogenesis/degradation</keyword>
<keyword evidence="14 19" id="KW-0560">Oxidoreductase</keyword>
<dbReference type="Pfam" id="PF01565">
    <property type="entry name" value="FAD_binding_4"/>
    <property type="match status" value="1"/>
</dbReference>
<feature type="active site" evidence="19">
    <location>
        <position position="199"/>
    </location>
</feature>
<dbReference type="Proteomes" id="UP001302429">
    <property type="component" value="Chromosome"/>
</dbReference>
<feature type="region of interest" description="Disordered" evidence="20">
    <location>
        <begin position="1"/>
        <end position="26"/>
    </location>
</feature>
<dbReference type="InterPro" id="IPR006094">
    <property type="entry name" value="Oxid_FAD_bind_N"/>
</dbReference>
<feature type="compositionally biased region" description="Polar residues" evidence="20">
    <location>
        <begin position="240"/>
        <end position="251"/>
    </location>
</feature>
<comment type="pathway">
    <text evidence="4 19">Cell wall biogenesis; peptidoglycan biosynthesis.</text>
</comment>
<dbReference type="InterPro" id="IPR036635">
    <property type="entry name" value="MurB_C_sf"/>
</dbReference>
<gene>
    <name evidence="19 22" type="primary">murB</name>
    <name evidence="22" type="ORF">RB602_05420</name>
</gene>
<accession>A0AA97F837</accession>
<comment type="subcellular location">
    <subcellularLocation>
        <location evidence="3 19">Cytoplasm</location>
    </subcellularLocation>
</comment>
<dbReference type="Gene3D" id="3.30.43.10">
    <property type="entry name" value="Uridine Diphospho-n-acetylenolpyruvylglucosamine Reductase, domain 2"/>
    <property type="match status" value="1"/>
</dbReference>
<dbReference type="PANTHER" id="PTHR21071">
    <property type="entry name" value="UDP-N-ACETYLENOLPYRUVOYLGLUCOSAMINE REDUCTASE"/>
    <property type="match status" value="1"/>
</dbReference>
<feature type="active site" evidence="19">
    <location>
        <position position="318"/>
    </location>
</feature>
<evidence type="ECO:0000256" key="6">
    <source>
        <dbReference type="ARBA" id="ARBA00015188"/>
    </source>
</evidence>
<dbReference type="AlphaFoldDB" id="A0AA97F837"/>
<dbReference type="PANTHER" id="PTHR21071:SF4">
    <property type="entry name" value="UDP-N-ACETYLENOLPYRUVOYLGLUCOSAMINE REDUCTASE"/>
    <property type="match status" value="1"/>
</dbReference>
<feature type="compositionally biased region" description="Polar residues" evidence="20">
    <location>
        <begin position="1"/>
        <end position="11"/>
    </location>
</feature>
<evidence type="ECO:0000256" key="10">
    <source>
        <dbReference type="ARBA" id="ARBA00022827"/>
    </source>
</evidence>
<proteinExistence type="inferred from homology"/>
<dbReference type="Gene3D" id="3.30.465.10">
    <property type="match status" value="1"/>
</dbReference>
<evidence type="ECO:0000256" key="20">
    <source>
        <dbReference type="SAM" id="MobiDB-lite"/>
    </source>
</evidence>
<dbReference type="SUPFAM" id="SSF56194">
    <property type="entry name" value="Uridine diphospho-N-Acetylenolpyruvylglucosamine reductase, MurB, C-terminal domain"/>
    <property type="match status" value="1"/>
</dbReference>
<dbReference type="EC" id="1.3.1.98" evidence="5 19"/>
<dbReference type="GO" id="GO:0008762">
    <property type="term" value="F:UDP-N-acetylmuramate dehydrogenase activity"/>
    <property type="evidence" value="ECO:0007669"/>
    <property type="project" value="UniProtKB-UniRule"/>
</dbReference>
<evidence type="ECO:0000256" key="17">
    <source>
        <dbReference type="ARBA" id="ARBA00031026"/>
    </source>
</evidence>
<keyword evidence="12 19" id="KW-0133">Cell shape</keyword>
<keyword evidence="11 19" id="KW-0521">NADP</keyword>
<organism evidence="22 23">
    <name type="scientific">Alterisphingorhabdus coralli</name>
    <dbReference type="NCBI Taxonomy" id="3071408"/>
    <lineage>
        <taxon>Bacteria</taxon>
        <taxon>Pseudomonadati</taxon>
        <taxon>Pseudomonadota</taxon>
        <taxon>Alphaproteobacteria</taxon>
        <taxon>Sphingomonadales</taxon>
        <taxon>Sphingomonadaceae</taxon>
        <taxon>Alterisphingorhabdus (ex Yan et al. 2024)</taxon>
    </lineage>
</organism>
<evidence type="ECO:0000256" key="18">
    <source>
        <dbReference type="ARBA" id="ARBA00048914"/>
    </source>
</evidence>
<evidence type="ECO:0000256" key="12">
    <source>
        <dbReference type="ARBA" id="ARBA00022960"/>
    </source>
</evidence>
<keyword evidence="10 19" id="KW-0274">FAD</keyword>
<keyword evidence="7 19" id="KW-0963">Cytoplasm</keyword>
<reference evidence="22 23" key="1">
    <citation type="submission" date="2023-10" db="EMBL/GenBank/DDBJ databases">
        <title>Complete genome sequence of a Sphingomonadaceae bacterium.</title>
        <authorList>
            <person name="Yan C."/>
        </authorList>
    </citation>
    <scope>NUCLEOTIDE SEQUENCE [LARGE SCALE GENOMIC DNA]</scope>
    <source>
        <strain evidence="22 23">SCSIO 66989</strain>
    </source>
</reference>
<dbReference type="GO" id="GO:0071555">
    <property type="term" value="P:cell wall organization"/>
    <property type="evidence" value="ECO:0007669"/>
    <property type="project" value="UniProtKB-KW"/>
</dbReference>
<evidence type="ECO:0000256" key="2">
    <source>
        <dbReference type="ARBA" id="ARBA00003921"/>
    </source>
</evidence>
<sequence>MNAAQSPTPFASSEVERQAAGTVSRLRSTRTGEEIVVRGKLKSQAPLAPLVWFKSGGHADWLFEPKDANDLADFLKQLDGTLPVWPLGLGSNCIIRDGGIRGVVVRLGKPFAKVEEAGENRMRCGGGASGILVSSKARDAGLGGLEFLRGIPGTVGGFVRMNGGAYGREVSDVLISCDVVLPSGETQTLDAAELNYSYRHSELPEGAIVVSALFQGTPADRDAIQAEMDRIAQAREDSQPLRSKTGGSTFKNPDGHKAWQLVDAAGCRGLKVGGAQVSEKHTNFLINTGDASSADIEALGEEVRRRVRDDSGVELQWEIQRVGEKG</sequence>
<comment type="function">
    <text evidence="2 19">Cell wall formation.</text>
</comment>
<dbReference type="Pfam" id="PF02873">
    <property type="entry name" value="MurB_C"/>
    <property type="match status" value="1"/>
</dbReference>
<dbReference type="NCBIfam" id="NF010480">
    <property type="entry name" value="PRK13905.1"/>
    <property type="match status" value="1"/>
</dbReference>
<evidence type="ECO:0000256" key="13">
    <source>
        <dbReference type="ARBA" id="ARBA00022984"/>
    </source>
</evidence>
<evidence type="ECO:0000256" key="9">
    <source>
        <dbReference type="ARBA" id="ARBA00022630"/>
    </source>
</evidence>
<evidence type="ECO:0000256" key="16">
    <source>
        <dbReference type="ARBA" id="ARBA00023316"/>
    </source>
</evidence>
<comment type="cofactor">
    <cofactor evidence="1 19">
        <name>FAD</name>
        <dbReference type="ChEBI" id="CHEBI:57692"/>
    </cofactor>
</comment>
<dbReference type="GO" id="GO:0005829">
    <property type="term" value="C:cytosol"/>
    <property type="evidence" value="ECO:0007669"/>
    <property type="project" value="TreeGrafter"/>
</dbReference>
<dbReference type="Gene3D" id="3.90.78.10">
    <property type="entry name" value="UDP-N-acetylenolpyruvoylglucosamine reductase, C-terminal domain"/>
    <property type="match status" value="1"/>
</dbReference>
<evidence type="ECO:0000256" key="5">
    <source>
        <dbReference type="ARBA" id="ARBA00012518"/>
    </source>
</evidence>
<evidence type="ECO:0000256" key="11">
    <source>
        <dbReference type="ARBA" id="ARBA00022857"/>
    </source>
</evidence>
<dbReference type="InterPro" id="IPR036318">
    <property type="entry name" value="FAD-bd_PCMH-like_sf"/>
</dbReference>
<dbReference type="EMBL" id="CP136594">
    <property type="protein sequence ID" value="WOE76154.1"/>
    <property type="molecule type" value="Genomic_DNA"/>
</dbReference>
<dbReference type="KEGG" id="acoa:RB602_05420"/>
<evidence type="ECO:0000256" key="7">
    <source>
        <dbReference type="ARBA" id="ARBA00022490"/>
    </source>
</evidence>
<evidence type="ECO:0000256" key="14">
    <source>
        <dbReference type="ARBA" id="ARBA00023002"/>
    </source>
</evidence>
<evidence type="ECO:0000256" key="3">
    <source>
        <dbReference type="ARBA" id="ARBA00004496"/>
    </source>
</evidence>
<dbReference type="InterPro" id="IPR016166">
    <property type="entry name" value="FAD-bd_PCMH"/>
</dbReference>
<feature type="region of interest" description="Disordered" evidence="20">
    <location>
        <begin position="236"/>
        <end position="255"/>
    </location>
</feature>
<evidence type="ECO:0000313" key="23">
    <source>
        <dbReference type="Proteomes" id="UP001302429"/>
    </source>
</evidence>
<dbReference type="GO" id="GO:0009252">
    <property type="term" value="P:peptidoglycan biosynthetic process"/>
    <property type="evidence" value="ECO:0007669"/>
    <property type="project" value="UniProtKB-UniRule"/>
</dbReference>
<evidence type="ECO:0000313" key="22">
    <source>
        <dbReference type="EMBL" id="WOE76154.1"/>
    </source>
</evidence>
<dbReference type="PROSITE" id="PS51387">
    <property type="entry name" value="FAD_PCMH"/>
    <property type="match status" value="1"/>
</dbReference>
<dbReference type="InterPro" id="IPR016169">
    <property type="entry name" value="FAD-bd_PCMH_sub2"/>
</dbReference>
<keyword evidence="15 19" id="KW-0131">Cell cycle</keyword>
<keyword evidence="23" id="KW-1185">Reference proteome</keyword>
<evidence type="ECO:0000259" key="21">
    <source>
        <dbReference type="PROSITE" id="PS51387"/>
    </source>
</evidence>
<evidence type="ECO:0000256" key="4">
    <source>
        <dbReference type="ARBA" id="ARBA00004752"/>
    </source>
</evidence>
<evidence type="ECO:0000256" key="19">
    <source>
        <dbReference type="HAMAP-Rule" id="MF_00037"/>
    </source>
</evidence>
<keyword evidence="13 19" id="KW-0573">Peptidoglycan synthesis</keyword>
<name>A0AA97F837_9SPHN</name>
<feature type="active site" description="Proton donor" evidence="19">
    <location>
        <position position="248"/>
    </location>
</feature>
<dbReference type="InterPro" id="IPR011601">
    <property type="entry name" value="MurB_C"/>
</dbReference>
<keyword evidence="9 19" id="KW-0285">Flavoprotein</keyword>
<comment type="catalytic activity">
    <reaction evidence="18 19">
        <text>UDP-N-acetyl-alpha-D-muramate + NADP(+) = UDP-N-acetyl-3-O-(1-carboxyvinyl)-alpha-D-glucosamine + NADPH + H(+)</text>
        <dbReference type="Rhea" id="RHEA:12248"/>
        <dbReference type="ChEBI" id="CHEBI:15378"/>
        <dbReference type="ChEBI" id="CHEBI:57783"/>
        <dbReference type="ChEBI" id="CHEBI:58349"/>
        <dbReference type="ChEBI" id="CHEBI:68483"/>
        <dbReference type="ChEBI" id="CHEBI:70757"/>
        <dbReference type="EC" id="1.3.1.98"/>
    </reaction>
</comment>
<dbReference type="HAMAP" id="MF_00037">
    <property type="entry name" value="MurB"/>
    <property type="match status" value="1"/>
</dbReference>
<feature type="domain" description="FAD-binding PCMH-type" evidence="21">
    <location>
        <begin position="54"/>
        <end position="219"/>
    </location>
</feature>
<dbReference type="SUPFAM" id="SSF56176">
    <property type="entry name" value="FAD-binding/transporter-associated domain-like"/>
    <property type="match status" value="1"/>
</dbReference>
<keyword evidence="8 19" id="KW-0132">Cell division</keyword>
<protein>
    <recommendedName>
        <fullName evidence="6 19">UDP-N-acetylenolpyruvoylglucosamine reductase</fullName>
        <ecNumber evidence="5 19">1.3.1.98</ecNumber>
    </recommendedName>
    <alternativeName>
        <fullName evidence="17 19">UDP-N-acetylmuramate dehydrogenase</fullName>
    </alternativeName>
</protein>
<comment type="similarity">
    <text evidence="19">Belongs to the MurB family.</text>
</comment>
<evidence type="ECO:0000256" key="15">
    <source>
        <dbReference type="ARBA" id="ARBA00023306"/>
    </source>
</evidence>
<dbReference type="NCBIfam" id="TIGR00179">
    <property type="entry name" value="murB"/>
    <property type="match status" value="1"/>
</dbReference>